<evidence type="ECO:0000256" key="6">
    <source>
        <dbReference type="ARBA" id="ARBA00022989"/>
    </source>
</evidence>
<evidence type="ECO:0000256" key="5">
    <source>
        <dbReference type="ARBA" id="ARBA00022692"/>
    </source>
</evidence>
<protein>
    <recommendedName>
        <fullName evidence="8">CASP-like protein</fullName>
    </recommendedName>
</protein>
<evidence type="ECO:0000259" key="9">
    <source>
        <dbReference type="Pfam" id="PF04535"/>
    </source>
</evidence>
<organism evidence="10 11">
    <name type="scientific">Panicum hallii var. hallii</name>
    <dbReference type="NCBI Taxonomy" id="1504633"/>
    <lineage>
        <taxon>Eukaryota</taxon>
        <taxon>Viridiplantae</taxon>
        <taxon>Streptophyta</taxon>
        <taxon>Embryophyta</taxon>
        <taxon>Tracheophyta</taxon>
        <taxon>Spermatophyta</taxon>
        <taxon>Magnoliopsida</taxon>
        <taxon>Liliopsida</taxon>
        <taxon>Poales</taxon>
        <taxon>Poaceae</taxon>
        <taxon>PACMAD clade</taxon>
        <taxon>Panicoideae</taxon>
        <taxon>Panicodae</taxon>
        <taxon>Paniceae</taxon>
        <taxon>Panicinae</taxon>
        <taxon>Panicum</taxon>
        <taxon>Panicum sect. Panicum</taxon>
    </lineage>
</organism>
<keyword evidence="6 8" id="KW-1133">Transmembrane helix</keyword>
<comment type="subunit">
    <text evidence="3 8">Homodimer and heterodimers.</text>
</comment>
<feature type="transmembrane region" description="Helical" evidence="8">
    <location>
        <begin position="79"/>
        <end position="103"/>
    </location>
</feature>
<comment type="subcellular location">
    <subcellularLocation>
        <location evidence="1 8">Cell membrane</location>
        <topology evidence="1 8">Multi-pass membrane protein</topology>
    </subcellularLocation>
</comment>
<feature type="transmembrane region" description="Helical" evidence="8">
    <location>
        <begin position="115"/>
        <end position="140"/>
    </location>
</feature>
<dbReference type="OrthoDB" id="685197at2759"/>
<evidence type="ECO:0000256" key="4">
    <source>
        <dbReference type="ARBA" id="ARBA00022475"/>
    </source>
</evidence>
<feature type="domain" description="Casparian strip membrane protein" evidence="9">
    <location>
        <begin position="9"/>
        <end position="162"/>
    </location>
</feature>
<dbReference type="PANTHER" id="PTHR33573">
    <property type="entry name" value="CASP-LIKE PROTEIN 4A4"/>
    <property type="match status" value="1"/>
</dbReference>
<dbReference type="PANTHER" id="PTHR33573:SF11">
    <property type="entry name" value="CASP-LIKE PROTEIN"/>
    <property type="match status" value="1"/>
</dbReference>
<dbReference type="GO" id="GO:0005886">
    <property type="term" value="C:plasma membrane"/>
    <property type="evidence" value="ECO:0007669"/>
    <property type="project" value="UniProtKB-SubCell"/>
</dbReference>
<keyword evidence="5 8" id="KW-0812">Transmembrane</keyword>
<comment type="similarity">
    <text evidence="2 8">Belongs to the Casparian strip membrane proteins (CASP) family.</text>
</comment>
<keyword evidence="7 8" id="KW-0472">Membrane</keyword>
<dbReference type="InterPro" id="IPR006702">
    <property type="entry name" value="CASP_dom"/>
</dbReference>
<comment type="caution">
    <text evidence="8">Lacks conserved residue(s) required for the propagation of feature annotation.</text>
</comment>
<evidence type="ECO:0000313" key="11">
    <source>
        <dbReference type="Proteomes" id="UP000244336"/>
    </source>
</evidence>
<evidence type="ECO:0000256" key="2">
    <source>
        <dbReference type="ARBA" id="ARBA00007651"/>
    </source>
</evidence>
<keyword evidence="11" id="KW-1185">Reference proteome</keyword>
<name>A0A2T7CP90_9POAL</name>
<keyword evidence="4 8" id="KW-1003">Cell membrane</keyword>
<dbReference type="Proteomes" id="UP000244336">
    <property type="component" value="Chromosome 8"/>
</dbReference>
<feature type="transmembrane region" description="Helical" evidence="8">
    <location>
        <begin position="160"/>
        <end position="183"/>
    </location>
</feature>
<sequence length="186" mass="19945">MAFSSARARALAVTTLVLRIITLGLLAASLAVIASSARTQYDVGHVDIIGDYDAFSYIVGVAPRELFGVNFQDLYTFRYVLSVAAIGCAYTLILIPLAIMSVVKGKRFGSTSAARILIFTDVVFCALFTSGGAAGLGLVVDNQRINGKYFDHGLRKFYTFFDTSCGLLLASAICTVVIIKVSVYSK</sequence>
<accession>A0A2T7CP90</accession>
<evidence type="ECO:0000313" key="10">
    <source>
        <dbReference type="EMBL" id="PUZ45159.1"/>
    </source>
</evidence>
<gene>
    <name evidence="10" type="ORF">GQ55_8G199900</name>
</gene>
<evidence type="ECO:0000256" key="8">
    <source>
        <dbReference type="RuleBase" id="RU361233"/>
    </source>
</evidence>
<evidence type="ECO:0000256" key="3">
    <source>
        <dbReference type="ARBA" id="ARBA00011489"/>
    </source>
</evidence>
<proteinExistence type="inferred from homology"/>
<dbReference type="AlphaFoldDB" id="A0A2T7CP90"/>
<evidence type="ECO:0000256" key="1">
    <source>
        <dbReference type="ARBA" id="ARBA00004651"/>
    </source>
</evidence>
<reference evidence="10 11" key="1">
    <citation type="submission" date="2018-04" db="EMBL/GenBank/DDBJ databases">
        <title>WGS assembly of Panicum hallii var. hallii HAL2.</title>
        <authorList>
            <person name="Lovell J."/>
            <person name="Jenkins J."/>
            <person name="Lowry D."/>
            <person name="Mamidi S."/>
            <person name="Sreedasyam A."/>
            <person name="Weng X."/>
            <person name="Barry K."/>
            <person name="Bonette J."/>
            <person name="Campitelli B."/>
            <person name="Daum C."/>
            <person name="Gordon S."/>
            <person name="Gould B."/>
            <person name="Lipzen A."/>
            <person name="MacQueen A."/>
            <person name="Palacio-Mejia J."/>
            <person name="Plott C."/>
            <person name="Shakirov E."/>
            <person name="Shu S."/>
            <person name="Yoshinaga Y."/>
            <person name="Zane M."/>
            <person name="Rokhsar D."/>
            <person name="Grimwood J."/>
            <person name="Schmutz J."/>
            <person name="Juenger T."/>
        </authorList>
    </citation>
    <scope>NUCLEOTIDE SEQUENCE [LARGE SCALE GENOMIC DNA]</scope>
    <source>
        <strain evidence="11">cv. HAL2</strain>
    </source>
</reference>
<dbReference type="Gramene" id="PUZ45159">
    <property type="protein sequence ID" value="PUZ45159"/>
    <property type="gene ID" value="GQ55_8G199900"/>
</dbReference>
<dbReference type="Pfam" id="PF04535">
    <property type="entry name" value="CASP_dom"/>
    <property type="match status" value="1"/>
</dbReference>
<evidence type="ECO:0000256" key="7">
    <source>
        <dbReference type="ARBA" id="ARBA00023136"/>
    </source>
</evidence>
<dbReference type="EMBL" id="CM009756">
    <property type="protein sequence ID" value="PUZ45159.1"/>
    <property type="molecule type" value="Genomic_DNA"/>
</dbReference>